<dbReference type="Proteomes" id="UP000198287">
    <property type="component" value="Unassembled WGS sequence"/>
</dbReference>
<organism evidence="1 2">
    <name type="scientific">Folsomia candida</name>
    <name type="common">Springtail</name>
    <dbReference type="NCBI Taxonomy" id="158441"/>
    <lineage>
        <taxon>Eukaryota</taxon>
        <taxon>Metazoa</taxon>
        <taxon>Ecdysozoa</taxon>
        <taxon>Arthropoda</taxon>
        <taxon>Hexapoda</taxon>
        <taxon>Collembola</taxon>
        <taxon>Entomobryomorpha</taxon>
        <taxon>Isotomoidea</taxon>
        <taxon>Isotomidae</taxon>
        <taxon>Proisotominae</taxon>
        <taxon>Folsomia</taxon>
    </lineage>
</organism>
<protein>
    <submittedName>
        <fullName evidence="1">Minor outer capsid protein P2</fullName>
    </submittedName>
</protein>
<evidence type="ECO:0000313" key="2">
    <source>
        <dbReference type="Proteomes" id="UP000198287"/>
    </source>
</evidence>
<dbReference type="AlphaFoldDB" id="A0A226EME1"/>
<evidence type="ECO:0000313" key="1">
    <source>
        <dbReference type="EMBL" id="OXA58317.1"/>
    </source>
</evidence>
<sequence>MSSTNRRRRSILKSTRNSILNVAMDDSANLSGCIPFNDRKRVSFGHKQIKEFQPVFNAESPPTNVNMIGNGGGEKNINVTSHASANMDLTFNYSENMNTTFKYPARMDVTSYASTDMDLTSYTPANLDTTSYSPADMDITSNFPNLNFTSYSPTKEDATSYSPANMNLTLRPSANKDITTYSPANMNVTSYSTVNKDVTYSPPKMNLTLRPSANKDITTYSPANMNVTSYSTVNKDVTYSPPKMNLTLRSSANKDITTYSPAIMNVTPYSPAVMSSPAFQTRSRAKLQSALPITALSSPQAINPVQSNVFRNKKNNKQVISTVFTTFKTPKRKRRKLDLVSSPSTDAINTSNKVEIAQKQMPNILNNATGHLPPLVLPQPSFISNSEIPQQIIPNWPRSIIITAEVGTQITPQKIMQEDQKSQTISDPAQACSMDIPTTVCEKMQLGQKSYQQAELCDAENVRTDFSSLRSNVSWATCNSDITGNLLSEQASEQVNFFTHQKQQDFEDSGLENAFKEALTIPSNRNSFVKTDPLKSTQQTCPNFDPPETTFICKRNDQSEEMLANQQNPFFNNNDCDTTELDETTETSRPPLLNPLNLSQELLQFVERNSAVTGGQRLRTIENVMPEIVNMPPEMYNQFKTLYIERFQHLYWEAIETHRRMVIQFGSSMLPSSRRNIKD</sequence>
<proteinExistence type="predicted"/>
<reference evidence="1 2" key="1">
    <citation type="submission" date="2015-12" db="EMBL/GenBank/DDBJ databases">
        <title>The genome of Folsomia candida.</title>
        <authorList>
            <person name="Faddeeva A."/>
            <person name="Derks M.F."/>
            <person name="Anvar Y."/>
            <person name="Smit S."/>
            <person name="Van Straalen N."/>
            <person name="Roelofs D."/>
        </authorList>
    </citation>
    <scope>NUCLEOTIDE SEQUENCE [LARGE SCALE GENOMIC DNA]</scope>
    <source>
        <strain evidence="1 2">VU population</strain>
        <tissue evidence="1">Whole body</tissue>
    </source>
</reference>
<keyword evidence="2" id="KW-1185">Reference proteome</keyword>
<gene>
    <name evidence="1" type="ORF">Fcan01_08106</name>
</gene>
<dbReference type="EMBL" id="LNIX01000003">
    <property type="protein sequence ID" value="OXA58317.1"/>
    <property type="molecule type" value="Genomic_DNA"/>
</dbReference>
<comment type="caution">
    <text evidence="1">The sequence shown here is derived from an EMBL/GenBank/DDBJ whole genome shotgun (WGS) entry which is preliminary data.</text>
</comment>
<accession>A0A226EME1</accession>
<name>A0A226EME1_FOLCA</name>